<gene>
    <name evidence="1" type="ORF">LSAT_V11C300155050</name>
</gene>
<accession>A0A9R1W1V2</accession>
<dbReference type="AlphaFoldDB" id="A0A9R1W1V2"/>
<name>A0A9R1W1V2_LACSA</name>
<comment type="caution">
    <text evidence="1">The sequence shown here is derived from an EMBL/GenBank/DDBJ whole genome shotgun (WGS) entry which is preliminary data.</text>
</comment>
<keyword evidence="2" id="KW-1185">Reference proteome</keyword>
<protein>
    <submittedName>
        <fullName evidence="1">Uncharacterized protein</fullName>
    </submittedName>
</protein>
<reference evidence="1 2" key="1">
    <citation type="journal article" date="2017" name="Nat. Commun.">
        <title>Genome assembly with in vitro proximity ligation data and whole-genome triplication in lettuce.</title>
        <authorList>
            <person name="Reyes-Chin-Wo S."/>
            <person name="Wang Z."/>
            <person name="Yang X."/>
            <person name="Kozik A."/>
            <person name="Arikit S."/>
            <person name="Song C."/>
            <person name="Xia L."/>
            <person name="Froenicke L."/>
            <person name="Lavelle D.O."/>
            <person name="Truco M.J."/>
            <person name="Xia R."/>
            <person name="Zhu S."/>
            <person name="Xu C."/>
            <person name="Xu H."/>
            <person name="Xu X."/>
            <person name="Cox K."/>
            <person name="Korf I."/>
            <person name="Meyers B.C."/>
            <person name="Michelmore R.W."/>
        </authorList>
    </citation>
    <scope>NUCLEOTIDE SEQUENCE [LARGE SCALE GENOMIC DNA]</scope>
    <source>
        <strain evidence="2">cv. Salinas</strain>
        <tissue evidence="1">Seedlings</tissue>
    </source>
</reference>
<dbReference type="Proteomes" id="UP000235145">
    <property type="component" value="Unassembled WGS sequence"/>
</dbReference>
<evidence type="ECO:0000313" key="1">
    <source>
        <dbReference type="EMBL" id="KAJ0215609.1"/>
    </source>
</evidence>
<organism evidence="1 2">
    <name type="scientific">Lactuca sativa</name>
    <name type="common">Garden lettuce</name>
    <dbReference type="NCBI Taxonomy" id="4236"/>
    <lineage>
        <taxon>Eukaryota</taxon>
        <taxon>Viridiplantae</taxon>
        <taxon>Streptophyta</taxon>
        <taxon>Embryophyta</taxon>
        <taxon>Tracheophyta</taxon>
        <taxon>Spermatophyta</taxon>
        <taxon>Magnoliopsida</taxon>
        <taxon>eudicotyledons</taxon>
        <taxon>Gunneridae</taxon>
        <taxon>Pentapetalae</taxon>
        <taxon>asterids</taxon>
        <taxon>campanulids</taxon>
        <taxon>Asterales</taxon>
        <taxon>Asteraceae</taxon>
        <taxon>Cichorioideae</taxon>
        <taxon>Cichorieae</taxon>
        <taxon>Lactucinae</taxon>
        <taxon>Lactuca</taxon>
    </lineage>
</organism>
<evidence type="ECO:0000313" key="2">
    <source>
        <dbReference type="Proteomes" id="UP000235145"/>
    </source>
</evidence>
<dbReference type="EMBL" id="NBSK02000003">
    <property type="protein sequence ID" value="KAJ0215609.1"/>
    <property type="molecule type" value="Genomic_DNA"/>
</dbReference>
<proteinExistence type="predicted"/>
<sequence length="111" mass="12816">MKLMMEDAIDDWLLRKIHWLRREDIVAHGIRLIQDVISPNAVVIARNWKIGALLLQRLLYNFPPQSNTDLDSYIIGDKSILQDVGIKNLKNVEALTALLDVNLCRSMMVYK</sequence>